<name>A0A6C0KZ09_9ZZZZ</name>
<sequence>MALRDPATGLSCAETPFYPPKLIKKSDLAVCTSCTLLFSSPSTGPKNYTVRNSFGDGLGIQESALATLTYNGASYALYDTVLWKRGAHRDFGKDVNYDLEMNLYFRSTHDIKNQVAMAIPITIDNSKASPYFTELANQNSGIRTVTLESIVATQQPVLMYKGMDLRLRNAANPVSAAQCSDLRANLTWFIIAPTYISSADAGRIRSVTLPNNVDPPAASTVITLERARMLCMTIPTMSIQSATTTGGGKKKDVYLTRALQCQRIDPNTDVKGDAVYLKDSDKDKTLADELDGIASLEKSLDAVATPGIRPRDMENMLATCIGIAFAIIAFCFIAYYMLGSIYKGYIPTVLKELATIPDITKAKMKECTSFVQTDAAKEAVEAALSAKLGAKT</sequence>
<dbReference type="EMBL" id="MN740993">
    <property type="protein sequence ID" value="QHU21907.1"/>
    <property type="molecule type" value="Genomic_DNA"/>
</dbReference>
<keyword evidence="1" id="KW-1133">Transmembrane helix</keyword>
<proteinExistence type="predicted"/>
<dbReference type="AlphaFoldDB" id="A0A6C0KZ09"/>
<keyword evidence="1" id="KW-0472">Membrane</keyword>
<organism evidence="2">
    <name type="scientific">viral metagenome</name>
    <dbReference type="NCBI Taxonomy" id="1070528"/>
    <lineage>
        <taxon>unclassified sequences</taxon>
        <taxon>metagenomes</taxon>
        <taxon>organismal metagenomes</taxon>
    </lineage>
</organism>
<evidence type="ECO:0000256" key="1">
    <source>
        <dbReference type="SAM" id="Phobius"/>
    </source>
</evidence>
<protein>
    <submittedName>
        <fullName evidence="2">Uncharacterized protein</fullName>
    </submittedName>
</protein>
<feature type="transmembrane region" description="Helical" evidence="1">
    <location>
        <begin position="316"/>
        <end position="338"/>
    </location>
</feature>
<accession>A0A6C0KZ09</accession>
<keyword evidence="1" id="KW-0812">Transmembrane</keyword>
<evidence type="ECO:0000313" key="2">
    <source>
        <dbReference type="EMBL" id="QHU21907.1"/>
    </source>
</evidence>
<reference evidence="2" key="1">
    <citation type="journal article" date="2020" name="Nature">
        <title>Giant virus diversity and host interactions through global metagenomics.</title>
        <authorList>
            <person name="Schulz F."/>
            <person name="Roux S."/>
            <person name="Paez-Espino D."/>
            <person name="Jungbluth S."/>
            <person name="Walsh D.A."/>
            <person name="Denef V.J."/>
            <person name="McMahon K.D."/>
            <person name="Konstantinidis K.T."/>
            <person name="Eloe-Fadrosh E.A."/>
            <person name="Kyrpides N.C."/>
            <person name="Woyke T."/>
        </authorList>
    </citation>
    <scope>NUCLEOTIDE SEQUENCE</scope>
    <source>
        <strain evidence="2">GVMAG-S-3300013286-35</strain>
    </source>
</reference>